<dbReference type="SUPFAM" id="SSF53448">
    <property type="entry name" value="Nucleotide-diphospho-sugar transferases"/>
    <property type="match status" value="1"/>
</dbReference>
<gene>
    <name evidence="2" type="ORF">M5X12_03540</name>
</gene>
<evidence type="ECO:0000313" key="2">
    <source>
        <dbReference type="EMBL" id="MCY9759642.1"/>
    </source>
</evidence>
<dbReference type="RefSeq" id="WP_268599661.1">
    <property type="nucleotide sequence ID" value="NZ_JAMDNP010000006.1"/>
</dbReference>
<organism evidence="2 3">
    <name type="scientific">Paenibacillus alvei</name>
    <name type="common">Bacillus alvei</name>
    <dbReference type="NCBI Taxonomy" id="44250"/>
    <lineage>
        <taxon>Bacteria</taxon>
        <taxon>Bacillati</taxon>
        <taxon>Bacillota</taxon>
        <taxon>Bacilli</taxon>
        <taxon>Bacillales</taxon>
        <taxon>Paenibacillaceae</taxon>
        <taxon>Paenibacillus</taxon>
    </lineage>
</organism>
<dbReference type="InterPro" id="IPR001173">
    <property type="entry name" value="Glyco_trans_2-like"/>
</dbReference>
<keyword evidence="3" id="KW-1185">Reference proteome</keyword>
<dbReference type="EMBL" id="JAMDNP010000006">
    <property type="protein sequence ID" value="MCY9759642.1"/>
    <property type="molecule type" value="Genomic_DNA"/>
</dbReference>
<dbReference type="InterPro" id="IPR011990">
    <property type="entry name" value="TPR-like_helical_dom_sf"/>
</dbReference>
<accession>A0ABT4GT69</accession>
<dbReference type="Gene3D" id="3.90.550.10">
    <property type="entry name" value="Spore Coat Polysaccharide Biosynthesis Protein SpsA, Chain A"/>
    <property type="match status" value="1"/>
</dbReference>
<dbReference type="Proteomes" id="UP001527181">
    <property type="component" value="Unassembled WGS sequence"/>
</dbReference>
<dbReference type="SUPFAM" id="SSF48452">
    <property type="entry name" value="TPR-like"/>
    <property type="match status" value="1"/>
</dbReference>
<protein>
    <submittedName>
        <fullName evidence="2">Glycosyltransferase family 2 protein</fullName>
    </submittedName>
</protein>
<sequence>MEIHEQREDNHESDISSGLLEEADEYMGKSEWEQAIVIYERLLDKGELEASTAITVCGLLTTCYTKLGMNAKVLRTLFRRLQYERPNAELCCHIGYQYFIQELWSDAAYWYELATQLPSDAVHSGADANRTWLPHLQLCVCYDRLGDLNRAYKHHLQAALYVPDHPSVIRNEAYFSPYFEKLDRSRSQNCGLSLLIPSVPERLSALSRLLADLHQQAMGKPVEILVLIDNKKRTIGDKRNQLLKQAQGRFVAFIDDDDHVSPNYVDTLLEAIDQQPRADCIVFDVQVKLNGIKDKLCKYGIEYQHGHDEHYYYRKPNHLMCYAKRVAIEHQFQDISYGEDDEWGGRCAADIRLQHRIPQVLYTYDWVAKPWDWYDKQ</sequence>
<proteinExistence type="predicted"/>
<dbReference type="CDD" id="cd00761">
    <property type="entry name" value="Glyco_tranf_GTA_type"/>
    <property type="match status" value="1"/>
</dbReference>
<name>A0ABT4GT69_PAEAL</name>
<comment type="caution">
    <text evidence="2">The sequence shown here is derived from an EMBL/GenBank/DDBJ whole genome shotgun (WGS) entry which is preliminary data.</text>
</comment>
<dbReference type="InterPro" id="IPR029044">
    <property type="entry name" value="Nucleotide-diphossugar_trans"/>
</dbReference>
<dbReference type="Pfam" id="PF00535">
    <property type="entry name" value="Glycos_transf_2"/>
    <property type="match status" value="1"/>
</dbReference>
<evidence type="ECO:0000259" key="1">
    <source>
        <dbReference type="Pfam" id="PF00535"/>
    </source>
</evidence>
<feature type="domain" description="Glycosyltransferase 2-like" evidence="1">
    <location>
        <begin position="220"/>
        <end position="289"/>
    </location>
</feature>
<reference evidence="2 3" key="1">
    <citation type="submission" date="2022-05" db="EMBL/GenBank/DDBJ databases">
        <title>Genome Sequencing of Bee-Associated Microbes.</title>
        <authorList>
            <person name="Dunlap C."/>
        </authorList>
    </citation>
    <scope>NUCLEOTIDE SEQUENCE [LARGE SCALE GENOMIC DNA]</scope>
    <source>
        <strain evidence="2 3">NRRL B-04010</strain>
    </source>
</reference>
<evidence type="ECO:0000313" key="3">
    <source>
        <dbReference type="Proteomes" id="UP001527181"/>
    </source>
</evidence>
<dbReference type="Gene3D" id="1.25.40.10">
    <property type="entry name" value="Tetratricopeptide repeat domain"/>
    <property type="match status" value="1"/>
</dbReference>